<gene>
    <name evidence="2" type="ORF">CEUSTIGMA_g9656.t1</name>
</gene>
<protein>
    <recommendedName>
        <fullName evidence="4">Nudix hydrolase domain-containing protein</fullName>
    </recommendedName>
</protein>
<evidence type="ECO:0008006" key="4">
    <source>
        <dbReference type="Google" id="ProtNLM"/>
    </source>
</evidence>
<dbReference type="EMBL" id="BEGY01000077">
    <property type="protein sequence ID" value="GAX82228.1"/>
    <property type="molecule type" value="Genomic_DNA"/>
</dbReference>
<name>A0A250XGM7_9CHLO</name>
<dbReference type="Gene3D" id="3.90.79.10">
    <property type="entry name" value="Nucleoside Triphosphate Pyrophosphohydrolase"/>
    <property type="match status" value="1"/>
</dbReference>
<organism evidence="2 3">
    <name type="scientific">Chlamydomonas eustigma</name>
    <dbReference type="NCBI Taxonomy" id="1157962"/>
    <lineage>
        <taxon>Eukaryota</taxon>
        <taxon>Viridiplantae</taxon>
        <taxon>Chlorophyta</taxon>
        <taxon>core chlorophytes</taxon>
        <taxon>Chlorophyceae</taxon>
        <taxon>CS clade</taxon>
        <taxon>Chlamydomonadales</taxon>
        <taxon>Chlamydomonadaceae</taxon>
        <taxon>Chlamydomonas</taxon>
    </lineage>
</organism>
<feature type="compositionally biased region" description="Basic and acidic residues" evidence="1">
    <location>
        <begin position="34"/>
        <end position="46"/>
    </location>
</feature>
<dbReference type="GO" id="GO:0005762">
    <property type="term" value="C:mitochondrial large ribosomal subunit"/>
    <property type="evidence" value="ECO:0007669"/>
    <property type="project" value="TreeGrafter"/>
</dbReference>
<dbReference type="InterPro" id="IPR033650">
    <property type="entry name" value="Ribosomal_mL46_NUDIX"/>
</dbReference>
<feature type="region of interest" description="Disordered" evidence="1">
    <location>
        <begin position="29"/>
        <end position="57"/>
    </location>
</feature>
<sequence length="196" mass="22397">MPKPHDWEVEHSLWKRSEDLRLGFAKEYQNQGDGDQRLAQESKDLRTFNPVPSTTKDDMAMDRRSLRRRLGERLFLLVKSRNKEGSAGGFEPGSWHFPVVEHAEGESIRQTGERALSSSVGRSQPIFFIGNAPMGHLPSIPEGSTTFFMLAQVVGDPWSCKLKPESGYEDWAWVTKEEMPNLVQDPRLRELLSRML</sequence>
<comment type="caution">
    <text evidence="2">The sequence shown here is derived from an EMBL/GenBank/DDBJ whole genome shotgun (WGS) entry which is preliminary data.</text>
</comment>
<keyword evidence="3" id="KW-1185">Reference proteome</keyword>
<evidence type="ECO:0000313" key="3">
    <source>
        <dbReference type="Proteomes" id="UP000232323"/>
    </source>
</evidence>
<accession>A0A250XGM7</accession>
<dbReference type="InterPro" id="IPR040008">
    <property type="entry name" value="Ribosomal_mL46"/>
</dbReference>
<evidence type="ECO:0000256" key="1">
    <source>
        <dbReference type="SAM" id="MobiDB-lite"/>
    </source>
</evidence>
<dbReference type="STRING" id="1157962.A0A250XGM7"/>
<proteinExistence type="predicted"/>
<dbReference type="SUPFAM" id="SSF55811">
    <property type="entry name" value="Nudix"/>
    <property type="match status" value="1"/>
</dbReference>
<dbReference type="PANTHER" id="PTHR13124:SF12">
    <property type="entry name" value="LARGE RIBOSOMAL SUBUNIT PROTEIN ML46"/>
    <property type="match status" value="1"/>
</dbReference>
<dbReference type="AlphaFoldDB" id="A0A250XGM7"/>
<dbReference type="PANTHER" id="PTHR13124">
    <property type="entry name" value="39S RIBOSOMAL PROTEIN L46, MITOCHONDRIAL PRECURSOR-RELATED"/>
    <property type="match status" value="1"/>
</dbReference>
<reference evidence="2 3" key="1">
    <citation type="submission" date="2017-08" db="EMBL/GenBank/DDBJ databases">
        <title>Acidophilic green algal genome provides insights into adaptation to an acidic environment.</title>
        <authorList>
            <person name="Hirooka S."/>
            <person name="Hirose Y."/>
            <person name="Kanesaki Y."/>
            <person name="Higuchi S."/>
            <person name="Fujiwara T."/>
            <person name="Onuma R."/>
            <person name="Era A."/>
            <person name="Ohbayashi R."/>
            <person name="Uzuka A."/>
            <person name="Nozaki H."/>
            <person name="Yoshikawa H."/>
            <person name="Miyagishima S.Y."/>
        </authorList>
    </citation>
    <scope>NUCLEOTIDE SEQUENCE [LARGE SCALE GENOMIC DNA]</scope>
    <source>
        <strain evidence="2 3">NIES-2499</strain>
    </source>
</reference>
<dbReference type="OrthoDB" id="414075at2759"/>
<dbReference type="InterPro" id="IPR015797">
    <property type="entry name" value="NUDIX_hydrolase-like_dom_sf"/>
</dbReference>
<dbReference type="Proteomes" id="UP000232323">
    <property type="component" value="Unassembled WGS sequence"/>
</dbReference>
<dbReference type="GO" id="GO:0003735">
    <property type="term" value="F:structural constituent of ribosome"/>
    <property type="evidence" value="ECO:0007669"/>
    <property type="project" value="InterPro"/>
</dbReference>
<evidence type="ECO:0000313" key="2">
    <source>
        <dbReference type="EMBL" id="GAX82228.1"/>
    </source>
</evidence>
<dbReference type="CDD" id="cd04661">
    <property type="entry name" value="NUDIX_MRP_L46"/>
    <property type="match status" value="1"/>
</dbReference>